<dbReference type="OrthoDB" id="5791716at2"/>
<dbReference type="Proteomes" id="UP000223759">
    <property type="component" value="Unassembled WGS sequence"/>
</dbReference>
<keyword evidence="2" id="KW-1185">Reference proteome</keyword>
<gene>
    <name evidence="1" type="ORF">SAMN05216526_0113</name>
</gene>
<evidence type="ECO:0008006" key="3">
    <source>
        <dbReference type="Google" id="ProtNLM"/>
    </source>
</evidence>
<dbReference type="SUPFAM" id="SSF53187">
    <property type="entry name" value="Zn-dependent exopeptidases"/>
    <property type="match status" value="1"/>
</dbReference>
<dbReference type="RefSeq" id="WP_076754054.1">
    <property type="nucleotide sequence ID" value="NZ_CP023018.1"/>
</dbReference>
<dbReference type="EMBL" id="FTPK01000001">
    <property type="protein sequence ID" value="SIT65663.1"/>
    <property type="molecule type" value="Genomic_DNA"/>
</dbReference>
<organism evidence="1 2">
    <name type="scientific">Ectothiorhodosinus mongolicus</name>
    <dbReference type="NCBI Taxonomy" id="233100"/>
    <lineage>
        <taxon>Bacteria</taxon>
        <taxon>Pseudomonadati</taxon>
        <taxon>Pseudomonadota</taxon>
        <taxon>Gammaproteobacteria</taxon>
        <taxon>Chromatiales</taxon>
        <taxon>Ectothiorhodospiraceae</taxon>
        <taxon>Ectothiorhodosinus</taxon>
    </lineage>
</organism>
<proteinExistence type="predicted"/>
<dbReference type="STRING" id="233100.SAMN05216526_0113"/>
<sequence>MDNDAPPPLHDLGPAQRRPQLALVNPRWKDNINAQFVLARLASFLQALVSGEAPRGQLKHRVLIAPCPSPENLNEIAQMTRSAYYRIELTTGGHGMDALPQIALHAPNDDERATACLFGLPAVIEHGADVPSQSAGMPSWLGAPGEYFLLQAGRTAELQPALCERLFHSLVNFLIHTGIVAELALAEVEDDFHYFNAGDEFVLLGEANGMFVSRHEPGRWLQAGDLVGHIYNRHSGALSTDVCAPISGLLTAIRREPLVDEDTPLAIIQKKSGAKGPR</sequence>
<dbReference type="Gene3D" id="3.40.630.10">
    <property type="entry name" value="Zn peptidases"/>
    <property type="match status" value="1"/>
</dbReference>
<protein>
    <recommendedName>
        <fullName evidence="3">Succinylglutamate desuccinylase / Aspartoacylase family protein</fullName>
    </recommendedName>
</protein>
<evidence type="ECO:0000313" key="1">
    <source>
        <dbReference type="EMBL" id="SIT65663.1"/>
    </source>
</evidence>
<dbReference type="AlphaFoldDB" id="A0A1R3VQ25"/>
<name>A0A1R3VQ25_9GAMM</name>
<reference evidence="1 2" key="1">
    <citation type="submission" date="2017-01" db="EMBL/GenBank/DDBJ databases">
        <authorList>
            <person name="Mah S.A."/>
            <person name="Swanson W.J."/>
            <person name="Moy G.W."/>
            <person name="Vacquier V.D."/>
        </authorList>
    </citation>
    <scope>NUCLEOTIDE SEQUENCE [LARGE SCALE GENOMIC DNA]</scope>
    <source>
        <strain evidence="1 2">M9</strain>
    </source>
</reference>
<accession>A0A1R3VQ25</accession>
<evidence type="ECO:0000313" key="2">
    <source>
        <dbReference type="Proteomes" id="UP000223759"/>
    </source>
</evidence>